<feature type="region of interest" description="Disordered" evidence="6">
    <location>
        <begin position="44"/>
        <end position="96"/>
    </location>
</feature>
<evidence type="ECO:0000313" key="11">
    <source>
        <dbReference type="Proteomes" id="UP000230069"/>
    </source>
</evidence>
<dbReference type="InParanoid" id="A0A2G5C731"/>
<dbReference type="GO" id="GO:0000172">
    <property type="term" value="C:ribonuclease MRP complex"/>
    <property type="evidence" value="ECO:0007669"/>
    <property type="project" value="InterPro"/>
</dbReference>
<dbReference type="Pfam" id="PF06978">
    <property type="entry name" value="POP1_N"/>
    <property type="match status" value="1"/>
</dbReference>
<keyword evidence="3" id="KW-0819">tRNA processing</keyword>
<evidence type="ECO:0000259" key="9">
    <source>
        <dbReference type="Pfam" id="PF22770"/>
    </source>
</evidence>
<organism evidence="10 11">
    <name type="scientific">Aquilegia coerulea</name>
    <name type="common">Rocky mountain columbine</name>
    <dbReference type="NCBI Taxonomy" id="218851"/>
    <lineage>
        <taxon>Eukaryota</taxon>
        <taxon>Viridiplantae</taxon>
        <taxon>Streptophyta</taxon>
        <taxon>Embryophyta</taxon>
        <taxon>Tracheophyta</taxon>
        <taxon>Spermatophyta</taxon>
        <taxon>Magnoliopsida</taxon>
        <taxon>Ranunculales</taxon>
        <taxon>Ranunculaceae</taxon>
        <taxon>Thalictroideae</taxon>
        <taxon>Aquilegia</taxon>
    </lineage>
</organism>
<keyword evidence="4" id="KW-0472">Membrane</keyword>
<dbReference type="GO" id="GO:0016020">
    <property type="term" value="C:membrane"/>
    <property type="evidence" value="ECO:0007669"/>
    <property type="project" value="UniProtKB-SubCell"/>
</dbReference>
<evidence type="ECO:0000256" key="3">
    <source>
        <dbReference type="ARBA" id="ARBA00022694"/>
    </source>
</evidence>
<evidence type="ECO:0000259" key="8">
    <source>
        <dbReference type="Pfam" id="PF08170"/>
    </source>
</evidence>
<dbReference type="InterPro" id="IPR039182">
    <property type="entry name" value="Pop1"/>
</dbReference>
<dbReference type="Pfam" id="PF08170">
    <property type="entry name" value="POPLD"/>
    <property type="match status" value="1"/>
</dbReference>
<dbReference type="FunCoup" id="A0A2G5C731">
    <property type="interactions" value="2861"/>
</dbReference>
<feature type="domain" description="POP1 C-terminal" evidence="9">
    <location>
        <begin position="763"/>
        <end position="847"/>
    </location>
</feature>
<dbReference type="Proteomes" id="UP000230069">
    <property type="component" value="Unassembled WGS sequence"/>
</dbReference>
<reference evidence="10 11" key="1">
    <citation type="submission" date="2017-09" db="EMBL/GenBank/DDBJ databases">
        <title>WGS assembly of Aquilegia coerulea Goldsmith.</title>
        <authorList>
            <person name="Hodges S."/>
            <person name="Kramer E."/>
            <person name="Nordborg M."/>
            <person name="Tomkins J."/>
            <person name="Borevitz J."/>
            <person name="Derieg N."/>
            <person name="Yan J."/>
            <person name="Mihaltcheva S."/>
            <person name="Hayes R.D."/>
            <person name="Rokhsar D."/>
        </authorList>
    </citation>
    <scope>NUCLEOTIDE SEQUENCE [LARGE SCALE GENOMIC DNA]</scope>
    <source>
        <strain evidence="11">cv. Goldsmith</strain>
    </source>
</reference>
<dbReference type="InterPro" id="IPR009723">
    <property type="entry name" value="Pop1_N"/>
</dbReference>
<evidence type="ECO:0000256" key="1">
    <source>
        <dbReference type="ARBA" id="ARBA00004123"/>
    </source>
</evidence>
<evidence type="ECO:0000256" key="5">
    <source>
        <dbReference type="ARBA" id="ARBA00023242"/>
    </source>
</evidence>
<proteinExistence type="predicted"/>
<dbReference type="InterPro" id="IPR012590">
    <property type="entry name" value="POPLD_dom"/>
</dbReference>
<dbReference type="EMBL" id="KZ305100">
    <property type="protein sequence ID" value="PIA27088.1"/>
    <property type="molecule type" value="Genomic_DNA"/>
</dbReference>
<comment type="subcellular location">
    <subcellularLocation>
        <location evidence="2">Membrane</location>
    </subcellularLocation>
    <subcellularLocation>
        <location evidence="1">Nucleus</location>
    </subcellularLocation>
</comment>
<dbReference type="OrthoDB" id="442863at2759"/>
<feature type="domain" description="Pop1 N-terminal" evidence="7">
    <location>
        <begin position="51"/>
        <end position="182"/>
    </location>
</feature>
<keyword evidence="11" id="KW-1185">Reference proteome</keyword>
<feature type="region of interest" description="Disordered" evidence="6">
    <location>
        <begin position="384"/>
        <end position="415"/>
    </location>
</feature>
<dbReference type="PANTHER" id="PTHR22731">
    <property type="entry name" value="RIBONUCLEASES P/MRP PROTEIN SUBUNIT POP1"/>
    <property type="match status" value="1"/>
</dbReference>
<evidence type="ECO:0000256" key="6">
    <source>
        <dbReference type="SAM" id="MobiDB-lite"/>
    </source>
</evidence>
<evidence type="ECO:0000313" key="10">
    <source>
        <dbReference type="EMBL" id="PIA27088.1"/>
    </source>
</evidence>
<dbReference type="AlphaFoldDB" id="A0A2G5C731"/>
<sequence length="858" mass="96342">MEKERRYKKRSSLAIPPSGVKVQTFVESRAPELQSLHSVISSRLDNNFKSQQNKRRRTSGFNNRSKSKKRPRLNNNKGLLGVLMSDKEEEDKKNKKLPRRIRRRMELRRNPESGFSTSGDGTKRLRTHLWLSKRFSMAKLWGYYLPVGLPGRGKGSRALLKWCKHGTLIHDASYNTAVQLEGPEDSLLSILRMVLVPTPGIDQELSTSTLSGTTYGSAMLHHVGAPFSQLISPVIYMWRPFIRPSIDTGPGSNQIGSGSISNSSSMCSSSFRHLWVWIHAGALTEALGALRIACQKQKDETGISVNCFSRGGQLAQLEVMGSKGIQLLQKILQPVPETSWSSLELTRSSVVETEANHQLEGSIILKHAIHLPDNAVVSLKVKDPRHLDKDGPKSVSEEASESLAGDGVKDEPNEHSALTACPNQNEKIISSFLLDSEARKFVCSDSKELWDIHSGVNPPVDENLLCMEKHQKRVDFFHLDKNTGMETTTNIESRSCPVVLLKEGKGSHVRWTIILPLSWVKAFWLPLVNHGAHAVGLRERRWVACDVRLPSFPYDFPDCKTYSCFMAAESIASDEKMELRPLAMRPLKVPIPPPWESVRHAFEDQITNVGDIQDIHEEKNACDSLDDIGSANSELEVLAQGDFPFKGFIARTSSILSCHLKEICGGHLLLYPNEQMGKKTTLLENRDKIVPGPGGDCHLRFDRKLCFVRVIIRAYREGAFEEGSVVCAPHLTDISLLKSRLDVEEGKLQIPPSLIGSYYTLQESGQWELQKPEDPVTMESHRWPIGFVTTGFVRGSTKPTAEAFCESTLLAKLRREQWEGKQRKCEIFVLVRNLRSTAYRLALATIVLEQQREDIEFM</sequence>
<evidence type="ECO:0000256" key="2">
    <source>
        <dbReference type="ARBA" id="ARBA00004370"/>
    </source>
</evidence>
<dbReference type="GO" id="GO:0005655">
    <property type="term" value="C:nucleolar ribonuclease P complex"/>
    <property type="evidence" value="ECO:0007669"/>
    <property type="project" value="InterPro"/>
</dbReference>
<dbReference type="STRING" id="218851.A0A2G5C731"/>
<accession>A0A2G5C731</accession>
<keyword evidence="5" id="KW-0539">Nucleus</keyword>
<dbReference type="Pfam" id="PF22770">
    <property type="entry name" value="POP1_C"/>
    <property type="match status" value="1"/>
</dbReference>
<feature type="compositionally biased region" description="Basic and acidic residues" evidence="6">
    <location>
        <begin position="384"/>
        <end position="396"/>
    </location>
</feature>
<dbReference type="PANTHER" id="PTHR22731:SF3">
    <property type="entry name" value="RIBONUCLEASES P_MRP PROTEIN SUBUNIT POP1"/>
    <property type="match status" value="1"/>
</dbReference>
<dbReference type="GO" id="GO:0001682">
    <property type="term" value="P:tRNA 5'-leader removal"/>
    <property type="evidence" value="ECO:0007669"/>
    <property type="project" value="InterPro"/>
</dbReference>
<dbReference type="InterPro" id="IPR018000">
    <property type="entry name" value="Neurotransmitter_ion_chnl_CS"/>
</dbReference>
<feature type="domain" description="POPLD" evidence="8">
    <location>
        <begin position="510"/>
        <end position="586"/>
    </location>
</feature>
<dbReference type="InterPro" id="IPR055079">
    <property type="entry name" value="POP1_C"/>
</dbReference>
<gene>
    <name evidence="10" type="ORF">AQUCO_08300052v1</name>
</gene>
<evidence type="ECO:0000256" key="4">
    <source>
        <dbReference type="ARBA" id="ARBA00023136"/>
    </source>
</evidence>
<name>A0A2G5C731_AQUCA</name>
<protein>
    <submittedName>
        <fullName evidence="10">Uncharacterized protein</fullName>
    </submittedName>
</protein>
<evidence type="ECO:0000259" key="7">
    <source>
        <dbReference type="Pfam" id="PF06978"/>
    </source>
</evidence>
<dbReference type="PROSITE" id="PS00236">
    <property type="entry name" value="NEUROTR_ION_CHANNEL"/>
    <property type="match status" value="1"/>
</dbReference>